<dbReference type="PANTHER" id="PTHR21089:SF1">
    <property type="entry name" value="BIFUNCTIONAL 3-DEHYDROQUINATE DEHYDRATASE_SHIKIMATE DEHYDROGENASE, CHLOROPLASTIC"/>
    <property type="match status" value="1"/>
</dbReference>
<accession>A0ABD1Y0V1</accession>
<dbReference type="PANTHER" id="PTHR21089">
    <property type="entry name" value="SHIKIMATE DEHYDROGENASE"/>
    <property type="match status" value="1"/>
</dbReference>
<organism evidence="2 3">
    <name type="scientific">Riccia fluitans</name>
    <dbReference type="NCBI Taxonomy" id="41844"/>
    <lineage>
        <taxon>Eukaryota</taxon>
        <taxon>Viridiplantae</taxon>
        <taxon>Streptophyta</taxon>
        <taxon>Embryophyta</taxon>
        <taxon>Marchantiophyta</taxon>
        <taxon>Marchantiopsida</taxon>
        <taxon>Marchantiidae</taxon>
        <taxon>Marchantiales</taxon>
        <taxon>Ricciaceae</taxon>
        <taxon>Riccia</taxon>
    </lineage>
</organism>
<evidence type="ECO:0000256" key="1">
    <source>
        <dbReference type="SAM" id="MobiDB-lite"/>
    </source>
</evidence>
<feature type="compositionally biased region" description="Low complexity" evidence="1">
    <location>
        <begin position="64"/>
        <end position="73"/>
    </location>
</feature>
<reference evidence="2 3" key="1">
    <citation type="submission" date="2024-09" db="EMBL/GenBank/DDBJ databases">
        <title>Chromosome-scale assembly of Riccia fluitans.</title>
        <authorList>
            <person name="Paukszto L."/>
            <person name="Sawicki J."/>
            <person name="Karawczyk K."/>
            <person name="Piernik-Szablinska J."/>
            <person name="Szczecinska M."/>
            <person name="Mazdziarz M."/>
        </authorList>
    </citation>
    <scope>NUCLEOTIDE SEQUENCE [LARGE SCALE GENOMIC DNA]</scope>
    <source>
        <strain evidence="2">Rf_01</strain>
        <tissue evidence="2">Aerial parts of the thallus</tissue>
    </source>
</reference>
<comment type="caution">
    <text evidence="2">The sequence shown here is derived from an EMBL/GenBank/DDBJ whole genome shotgun (WGS) entry which is preliminary data.</text>
</comment>
<dbReference type="EMBL" id="JBHFFA010000006">
    <property type="protein sequence ID" value="KAL2620384.1"/>
    <property type="molecule type" value="Genomic_DNA"/>
</dbReference>
<evidence type="ECO:0000313" key="3">
    <source>
        <dbReference type="Proteomes" id="UP001605036"/>
    </source>
</evidence>
<proteinExistence type="predicted"/>
<dbReference type="Proteomes" id="UP001605036">
    <property type="component" value="Unassembled WGS sequence"/>
</dbReference>
<sequence>MLAKICQAKLARADLVELRVDYITGFSPETDLPSFLDAGQNSTRHRHLRAHMGRTEAVCRRRSYSFPRSPSRSRLPRHRASMPRQEAAEGQPTLADLIDTYRIKKMNVDTEVYGIIGNPIGIARALTFIVQHLQDRGVIQFALMKWSQLAKDIGAVKYSGQEEESEVGTISSRQYSITHCDAVLSAIEDALLACGLESNGWEDIIVIG</sequence>
<feature type="region of interest" description="Disordered" evidence="1">
    <location>
        <begin position="61"/>
        <end position="89"/>
    </location>
</feature>
<dbReference type="InterPro" id="IPR022893">
    <property type="entry name" value="Shikimate_DH_fam"/>
</dbReference>
<name>A0ABD1Y0V1_9MARC</name>
<evidence type="ECO:0000313" key="2">
    <source>
        <dbReference type="EMBL" id="KAL2620384.1"/>
    </source>
</evidence>
<keyword evidence="3" id="KW-1185">Reference proteome</keyword>
<gene>
    <name evidence="2" type="ORF">R1flu_000589</name>
</gene>
<dbReference type="AlphaFoldDB" id="A0ABD1Y0V1"/>
<protein>
    <submittedName>
        <fullName evidence="2">Uncharacterized protein</fullName>
    </submittedName>
</protein>